<evidence type="ECO:0000313" key="3">
    <source>
        <dbReference type="EMBL" id="RZU54150.1"/>
    </source>
</evidence>
<organism evidence="3 4">
    <name type="scientific">Krasilnikovia cinnamomea</name>
    <dbReference type="NCBI Taxonomy" id="349313"/>
    <lineage>
        <taxon>Bacteria</taxon>
        <taxon>Bacillati</taxon>
        <taxon>Actinomycetota</taxon>
        <taxon>Actinomycetes</taxon>
        <taxon>Micromonosporales</taxon>
        <taxon>Micromonosporaceae</taxon>
        <taxon>Krasilnikovia</taxon>
    </lineage>
</organism>
<dbReference type="InterPro" id="IPR045063">
    <property type="entry name" value="Dynamin_N"/>
</dbReference>
<dbReference type="RefSeq" id="WP_165449659.1">
    <property type="nucleotide sequence ID" value="NZ_SHKY01000001.1"/>
</dbReference>
<name>A0A4Q7ZSI9_9ACTN</name>
<proteinExistence type="predicted"/>
<evidence type="ECO:0000256" key="1">
    <source>
        <dbReference type="SAM" id="Phobius"/>
    </source>
</evidence>
<accession>A0A4Q7ZSI9</accession>
<dbReference type="Gene3D" id="3.40.50.300">
    <property type="entry name" value="P-loop containing nucleotide triphosphate hydrolases"/>
    <property type="match status" value="1"/>
</dbReference>
<sequence>MPRSIRISADQDQAIAGTRKMLKAHQLFEYVERLNRGMREAAEQQPAVVVVGEVKRGKSSLVNALTGRDVSPVDVEVATAAFLRVVPPSDDLPDGTWALVGPDGRRPVPAPEAAAFLRAGPGEDEAESAEYAEVAADSRWLPTVTLVDTPGVGGLESAHTRLASWAAARAGVLLMVTDAGQVLTAPELRFLQEAAQGVETVVFAVTKSDRYPDGGGQILAENAALLRTHAPRFAGSPMLAVSASLAAEAGTVDGDPEIRELLERESNLPALAQVLRERTADARTVGLANVLRVAITGLDRLTGDLQGRRRGAAGSPDGGDPVQAERDALTQLRLRERRWRSDLDRDLLRFRQSAIRDAGRLLDDVRDRWKLRISKEWSGVTEDGARQLLGELRSELRLVAAHVSATVQDGLVATLAEQIGGVDAAVAVLRPVTADFEIELTPGRRGPDMSSGMLDPSLASSAVMGAGMATRLGVIHATGATIFGPMGLLFGGAWFLVNLGMRRLRVGRQRLEAALNESLAVLRGDLAAGIDAAIRDCRPEVGIAVEDQLRAEIARVTAVIQEAERHAKASAHEREQEVAAVDRELAAVATQRDLVVRELALLARPGTSAASAASHSR</sequence>
<keyword evidence="4" id="KW-1185">Reference proteome</keyword>
<dbReference type="Proteomes" id="UP000292564">
    <property type="component" value="Unassembled WGS sequence"/>
</dbReference>
<keyword evidence="1" id="KW-0472">Membrane</keyword>
<gene>
    <name evidence="3" type="ORF">EV385_6089</name>
</gene>
<dbReference type="PANTHER" id="PTHR43681:SF1">
    <property type="entry name" value="SARCALUMENIN"/>
    <property type="match status" value="1"/>
</dbReference>
<dbReference type="Pfam" id="PF00350">
    <property type="entry name" value="Dynamin_N"/>
    <property type="match status" value="1"/>
</dbReference>
<dbReference type="PANTHER" id="PTHR43681">
    <property type="entry name" value="TRANSMEMBRANE GTPASE FZO"/>
    <property type="match status" value="1"/>
</dbReference>
<keyword evidence="1" id="KW-1133">Transmembrane helix</keyword>
<dbReference type="AlphaFoldDB" id="A0A4Q7ZSI9"/>
<reference evidence="3 4" key="1">
    <citation type="submission" date="2019-02" db="EMBL/GenBank/DDBJ databases">
        <title>Sequencing the genomes of 1000 actinobacteria strains.</title>
        <authorList>
            <person name="Klenk H.-P."/>
        </authorList>
    </citation>
    <scope>NUCLEOTIDE SEQUENCE [LARGE SCALE GENOMIC DNA]</scope>
    <source>
        <strain evidence="3 4">DSM 45162</strain>
    </source>
</reference>
<protein>
    <submittedName>
        <fullName evidence="3">Dynamin family protein</fullName>
    </submittedName>
</protein>
<keyword evidence="1" id="KW-0812">Transmembrane</keyword>
<feature type="domain" description="Dynamin N-terminal" evidence="2">
    <location>
        <begin position="48"/>
        <end position="206"/>
    </location>
</feature>
<dbReference type="EMBL" id="SHKY01000001">
    <property type="protein sequence ID" value="RZU54150.1"/>
    <property type="molecule type" value="Genomic_DNA"/>
</dbReference>
<dbReference type="InterPro" id="IPR027417">
    <property type="entry name" value="P-loop_NTPase"/>
</dbReference>
<evidence type="ECO:0000313" key="4">
    <source>
        <dbReference type="Proteomes" id="UP000292564"/>
    </source>
</evidence>
<evidence type="ECO:0000259" key="2">
    <source>
        <dbReference type="Pfam" id="PF00350"/>
    </source>
</evidence>
<comment type="caution">
    <text evidence="3">The sequence shown here is derived from an EMBL/GenBank/DDBJ whole genome shotgun (WGS) entry which is preliminary data.</text>
</comment>
<dbReference type="SUPFAM" id="SSF52540">
    <property type="entry name" value="P-loop containing nucleoside triphosphate hydrolases"/>
    <property type="match status" value="1"/>
</dbReference>
<dbReference type="InterPro" id="IPR051943">
    <property type="entry name" value="TRAFAC_Dynamin-like_GTPase"/>
</dbReference>
<feature type="transmembrane region" description="Helical" evidence="1">
    <location>
        <begin position="482"/>
        <end position="501"/>
    </location>
</feature>